<dbReference type="GO" id="GO:0033290">
    <property type="term" value="C:eukaryotic 48S preinitiation complex"/>
    <property type="evidence" value="ECO:0007669"/>
    <property type="project" value="UniProtKB-UniRule"/>
</dbReference>
<dbReference type="PIRSF" id="PIRSF016255">
    <property type="entry name" value="eIF3e_su6"/>
    <property type="match status" value="1"/>
</dbReference>
<keyword evidence="10" id="KW-1185">Reference proteome</keyword>
<accession>A0A9N8E8T7</accession>
<sequence length="509" mass="58027">MTIDSVEKWDLTSRVSPYLDRHMMFPLLEYLDSLINAGTVSYSSKDIAAARLSLLRPTHMVDYAIDIYKELHGEDSTVPPEMEEQKTKVYERLEELRGACEVFDKLCRNETERAKLKAGGKWNVESLSQSKDVAITPEMVEAYCELGRYNFDCGDYQTSRDMLENYISLFAKAPAPSANNNNDDDMMGDNRRQHNQNANDKDIGNPSFYYLTTISTNLLQVLWGRLACEILVEDWEAASVAVDAVKSAMESLVASDQITSLVALQQRTWLLHWSLFVYWNNSAKGGLEHLVELFHSEQYKQAITTNAPHLLRYLTAAVLLCKRRVTKKAAAGSNFEARRLMKNLINVMQDCEYTDPIVEFVNCLCVKFDFESAQTKLAECEKVLATDFFLCHQTALFMEEARVFVFENYCRIHNKIDLRALGEKLAMDQDQAERWIVDLIRNAELDAKIDSAEGCVVMGGSPQSIYEQVMDRTRDLNVRSATLATNLNNVLNEARKEKAKLERAAREED</sequence>
<dbReference type="PROSITE" id="PS50250">
    <property type="entry name" value="PCI"/>
    <property type="match status" value="1"/>
</dbReference>
<protein>
    <recommendedName>
        <fullName evidence="4 5">Eukaryotic translation initiation factor 3 subunit E</fullName>
        <shortName evidence="4">eIF3e</shortName>
    </recommendedName>
    <alternativeName>
        <fullName evidence="4">Eukaryotic translation initiation factor 3 subunit 6</fullName>
    </alternativeName>
</protein>
<dbReference type="GO" id="GO:0003743">
    <property type="term" value="F:translation initiation factor activity"/>
    <property type="evidence" value="ECO:0007669"/>
    <property type="project" value="UniProtKB-UniRule"/>
</dbReference>
<keyword evidence="2 4" id="KW-0396">Initiation factor</keyword>
<evidence type="ECO:0000256" key="6">
    <source>
        <dbReference type="PROSITE-ProRule" id="PRU00259"/>
    </source>
</evidence>
<dbReference type="GO" id="GO:0016282">
    <property type="term" value="C:eukaryotic 43S preinitiation complex"/>
    <property type="evidence" value="ECO:0007669"/>
    <property type="project" value="UniProtKB-UniRule"/>
</dbReference>
<comment type="subunit">
    <text evidence="4 5">Component of the eukaryotic translation initiation factor 3 (eIF-3) complex.</text>
</comment>
<comment type="caution">
    <text evidence="9">The sequence shown here is derived from an EMBL/GenBank/DDBJ whole genome shotgun (WGS) entry which is preliminary data.</text>
</comment>
<organism evidence="9 10">
    <name type="scientific">Seminavis robusta</name>
    <dbReference type="NCBI Taxonomy" id="568900"/>
    <lineage>
        <taxon>Eukaryota</taxon>
        <taxon>Sar</taxon>
        <taxon>Stramenopiles</taxon>
        <taxon>Ochrophyta</taxon>
        <taxon>Bacillariophyta</taxon>
        <taxon>Bacillariophyceae</taxon>
        <taxon>Bacillariophycidae</taxon>
        <taxon>Naviculales</taxon>
        <taxon>Naviculaceae</taxon>
        <taxon>Seminavis</taxon>
    </lineage>
</organism>
<evidence type="ECO:0000313" key="9">
    <source>
        <dbReference type="EMBL" id="CAB9516846.1"/>
    </source>
</evidence>
<comment type="subcellular location">
    <subcellularLocation>
        <location evidence="4 5">Cytoplasm</location>
    </subcellularLocation>
</comment>
<feature type="domain" description="PCI" evidence="8">
    <location>
        <begin position="279"/>
        <end position="463"/>
    </location>
</feature>
<dbReference type="SMART" id="SM01186">
    <property type="entry name" value="eIF3_N"/>
    <property type="match status" value="1"/>
</dbReference>
<dbReference type="Pfam" id="PF09440">
    <property type="entry name" value="eIF3_N"/>
    <property type="match status" value="1"/>
</dbReference>
<proteinExistence type="inferred from homology"/>
<evidence type="ECO:0000256" key="2">
    <source>
        <dbReference type="ARBA" id="ARBA00022540"/>
    </source>
</evidence>
<dbReference type="AlphaFoldDB" id="A0A9N8E8T7"/>
<evidence type="ECO:0000256" key="4">
    <source>
        <dbReference type="HAMAP-Rule" id="MF_03004"/>
    </source>
</evidence>
<evidence type="ECO:0000256" key="1">
    <source>
        <dbReference type="ARBA" id="ARBA00022490"/>
    </source>
</evidence>
<dbReference type="OrthoDB" id="417252at2759"/>
<evidence type="ECO:0000313" key="10">
    <source>
        <dbReference type="Proteomes" id="UP001153069"/>
    </source>
</evidence>
<evidence type="ECO:0000259" key="8">
    <source>
        <dbReference type="PROSITE" id="PS50250"/>
    </source>
</evidence>
<dbReference type="PROSITE" id="PS50176">
    <property type="entry name" value="ARM_REPEAT"/>
    <property type="match status" value="1"/>
</dbReference>
<dbReference type="GO" id="GO:0001732">
    <property type="term" value="P:formation of cytoplasmic translation initiation complex"/>
    <property type="evidence" value="ECO:0007669"/>
    <property type="project" value="UniProtKB-UniRule"/>
</dbReference>
<dbReference type="Proteomes" id="UP001153069">
    <property type="component" value="Unassembled WGS sequence"/>
</dbReference>
<name>A0A9N8E8T7_9STRA</name>
<evidence type="ECO:0000256" key="3">
    <source>
        <dbReference type="ARBA" id="ARBA00022917"/>
    </source>
</evidence>
<dbReference type="EMBL" id="CAICTM010000809">
    <property type="protein sequence ID" value="CAB9516846.1"/>
    <property type="molecule type" value="Genomic_DNA"/>
</dbReference>
<comment type="function">
    <text evidence="4">Component of the eukaryotic translation initiation factor 3 (eIF-3) complex, which is involved in protein synthesis of a specialized repertoire of mRNAs and, together with other initiation factors, stimulates binding of mRNA and methionyl-tRNAi to the 40S ribosome. The eIF-3 complex specifically targets and initiates translation of a subset of mRNAs involved in cell proliferation.</text>
</comment>
<dbReference type="SUPFAM" id="SSF46785">
    <property type="entry name" value="Winged helix' DNA-binding domain"/>
    <property type="match status" value="1"/>
</dbReference>
<feature type="repeat" description="ARM" evidence="6">
    <location>
        <begin position="285"/>
        <end position="315"/>
    </location>
</feature>
<reference evidence="9" key="1">
    <citation type="submission" date="2020-06" db="EMBL/GenBank/DDBJ databases">
        <authorList>
            <consortium name="Plant Systems Biology data submission"/>
        </authorList>
    </citation>
    <scope>NUCLEOTIDE SEQUENCE</scope>
    <source>
        <strain evidence="9">D6</strain>
    </source>
</reference>
<gene>
    <name evidence="9" type="ORF">SEMRO_810_G205830.1</name>
</gene>
<dbReference type="InterPro" id="IPR000717">
    <property type="entry name" value="PCI_dom"/>
</dbReference>
<comment type="similarity">
    <text evidence="4 5">Belongs to the eIF-3 subunit E family.</text>
</comment>
<keyword evidence="3 4" id="KW-0648">Protein biosynthesis</keyword>
<dbReference type="HAMAP" id="MF_03004">
    <property type="entry name" value="eIF3e"/>
    <property type="match status" value="1"/>
</dbReference>
<evidence type="ECO:0000256" key="7">
    <source>
        <dbReference type="SAM" id="MobiDB-lite"/>
    </source>
</evidence>
<dbReference type="InterPro" id="IPR016650">
    <property type="entry name" value="eIF3e"/>
</dbReference>
<dbReference type="PANTHER" id="PTHR10317">
    <property type="entry name" value="EUKARYOTIC TRANSLATION INITIATION FACTOR 3 SUBUNIT E"/>
    <property type="match status" value="1"/>
</dbReference>
<evidence type="ECO:0000256" key="5">
    <source>
        <dbReference type="PIRNR" id="PIRNR016255"/>
    </source>
</evidence>
<dbReference type="CDD" id="cd21378">
    <property type="entry name" value="eIF3E"/>
    <property type="match status" value="1"/>
</dbReference>
<dbReference type="SMART" id="SM00088">
    <property type="entry name" value="PINT"/>
    <property type="match status" value="1"/>
</dbReference>
<keyword evidence="1 4" id="KW-0963">Cytoplasm</keyword>
<dbReference type="InterPro" id="IPR036390">
    <property type="entry name" value="WH_DNA-bd_sf"/>
</dbReference>
<feature type="region of interest" description="Disordered" evidence="7">
    <location>
        <begin position="177"/>
        <end position="201"/>
    </location>
</feature>
<dbReference type="InterPro" id="IPR000225">
    <property type="entry name" value="Armadillo"/>
</dbReference>
<dbReference type="InterPro" id="IPR019010">
    <property type="entry name" value="eIF3e_N"/>
</dbReference>
<dbReference type="GO" id="GO:0071540">
    <property type="term" value="C:eukaryotic translation initiation factor 3 complex, eIF3e"/>
    <property type="evidence" value="ECO:0007669"/>
    <property type="project" value="UniProtKB-UniRule"/>
</dbReference>
<dbReference type="Pfam" id="PF01399">
    <property type="entry name" value="PCI"/>
    <property type="match status" value="1"/>
</dbReference>